<evidence type="ECO:0000256" key="1">
    <source>
        <dbReference type="SAM" id="MobiDB-lite"/>
    </source>
</evidence>
<dbReference type="SUPFAM" id="SSF53850">
    <property type="entry name" value="Periplasmic binding protein-like II"/>
    <property type="match status" value="1"/>
</dbReference>
<dbReference type="RefSeq" id="WP_238727134.1">
    <property type="nucleotide sequence ID" value="NZ_JAHQCX010000013.1"/>
</dbReference>
<dbReference type="InterPro" id="IPR006059">
    <property type="entry name" value="SBP"/>
</dbReference>
<name>A0ABS6KB95_9FIRM</name>
<proteinExistence type="predicted"/>
<dbReference type="Pfam" id="PF01547">
    <property type="entry name" value="SBP_bac_1"/>
    <property type="match status" value="1"/>
</dbReference>
<organism evidence="3 4">
    <name type="scientific">Diplocloster modestus</name>
    <dbReference type="NCBI Taxonomy" id="2850322"/>
    <lineage>
        <taxon>Bacteria</taxon>
        <taxon>Bacillati</taxon>
        <taxon>Bacillota</taxon>
        <taxon>Clostridia</taxon>
        <taxon>Lachnospirales</taxon>
        <taxon>Lachnospiraceae</taxon>
        <taxon>Diplocloster</taxon>
    </lineage>
</organism>
<feature type="chain" id="PRO_5046622343" evidence="2">
    <location>
        <begin position="21"/>
        <end position="451"/>
    </location>
</feature>
<sequence length="451" mass="49855">MRKKLGALFLIVSLAAGSIGCGNQGVPADTDTKDNTNNVSAEETNTPPAEQAGGNEEKVKLRVLSIGSDETQLDVMENFIKKNITEEYPNLEVEWETGSDLSNLVKTYSATGDLPDVWYSDAAYATGVINAGNQQNLSDYIQKDGFMDRFANQEALRYSDGGIYALSSGADTFYTPVVYYNKEIFDQYGLEEPQTFEELKQVCQKLIDAGIVPMSVQGQNGWTLKNFALLTLVMNEDPAVAEALLKNKTDFTDPVVLDALKKFEELVQMGAFPEGVSNIDYGTQLSLFTEGQTAMLYTMSWAAATVEEALDAGIFMWPASGDKVKTGDVLQIWGSPLNGWAVNAKSEQLAWAVKLAEYCCEQEAARHAQNGSSLNFQTGIEGDITLETEKERMQIYNQASKYIPTIHQNAMDSATVAEFMTYTNLMFTGSYSAEQFVEDFNPIWKSNTWFE</sequence>
<reference evidence="3 4" key="1">
    <citation type="submission" date="2021-06" db="EMBL/GenBank/DDBJ databases">
        <title>Description of novel taxa of the family Lachnospiraceae.</title>
        <authorList>
            <person name="Chaplin A.V."/>
            <person name="Sokolova S.R."/>
            <person name="Pikina A.P."/>
            <person name="Korzhanova M."/>
            <person name="Belova V."/>
            <person name="Korostin D."/>
            <person name="Efimov B.A."/>
        </authorList>
    </citation>
    <scope>NUCLEOTIDE SEQUENCE [LARGE SCALE GENOMIC DNA]</scope>
    <source>
        <strain evidence="3 4">ASD4241</strain>
    </source>
</reference>
<dbReference type="InterPro" id="IPR050490">
    <property type="entry name" value="Bact_solute-bd_prot1"/>
</dbReference>
<accession>A0ABS6KB95</accession>
<comment type="caution">
    <text evidence="3">The sequence shown here is derived from an EMBL/GenBank/DDBJ whole genome shotgun (WGS) entry which is preliminary data.</text>
</comment>
<gene>
    <name evidence="3" type="ORF">KTH90_17390</name>
</gene>
<keyword evidence="2" id="KW-0732">Signal</keyword>
<keyword evidence="4" id="KW-1185">Reference proteome</keyword>
<evidence type="ECO:0000313" key="3">
    <source>
        <dbReference type="EMBL" id="MBU9727786.1"/>
    </source>
</evidence>
<dbReference type="EMBL" id="JAHQCX010000013">
    <property type="protein sequence ID" value="MBU9727786.1"/>
    <property type="molecule type" value="Genomic_DNA"/>
</dbReference>
<dbReference type="PROSITE" id="PS51257">
    <property type="entry name" value="PROKAR_LIPOPROTEIN"/>
    <property type="match status" value="1"/>
</dbReference>
<feature type="signal peptide" evidence="2">
    <location>
        <begin position="1"/>
        <end position="20"/>
    </location>
</feature>
<dbReference type="PANTHER" id="PTHR43649">
    <property type="entry name" value="ARABINOSE-BINDING PROTEIN-RELATED"/>
    <property type="match status" value="1"/>
</dbReference>
<feature type="compositionally biased region" description="Polar residues" evidence="1">
    <location>
        <begin position="35"/>
        <end position="48"/>
    </location>
</feature>
<dbReference type="Proteomes" id="UP001314681">
    <property type="component" value="Unassembled WGS sequence"/>
</dbReference>
<evidence type="ECO:0000256" key="2">
    <source>
        <dbReference type="SAM" id="SignalP"/>
    </source>
</evidence>
<protein>
    <submittedName>
        <fullName evidence="3">Extracellular solute-binding protein</fullName>
    </submittedName>
</protein>
<feature type="region of interest" description="Disordered" evidence="1">
    <location>
        <begin position="22"/>
        <end position="56"/>
    </location>
</feature>
<evidence type="ECO:0000313" key="4">
    <source>
        <dbReference type="Proteomes" id="UP001314681"/>
    </source>
</evidence>
<dbReference type="Gene3D" id="3.40.190.10">
    <property type="entry name" value="Periplasmic binding protein-like II"/>
    <property type="match status" value="2"/>
</dbReference>